<dbReference type="EMBL" id="JAEQMG010000188">
    <property type="protein sequence ID" value="MBK6090223.1"/>
    <property type="molecule type" value="Genomic_DNA"/>
</dbReference>
<keyword evidence="4 7" id="KW-0812">Transmembrane</keyword>
<keyword evidence="9" id="KW-1185">Reference proteome</keyword>
<dbReference type="InterPro" id="IPR001640">
    <property type="entry name" value="Lgt"/>
</dbReference>
<comment type="subcellular location">
    <subcellularLocation>
        <location evidence="7">Cell membrane</location>
        <topology evidence="7">Multi-pass membrane protein</topology>
    </subcellularLocation>
</comment>
<evidence type="ECO:0000313" key="9">
    <source>
        <dbReference type="Proteomes" id="UP000633365"/>
    </source>
</evidence>
<feature type="transmembrane region" description="Helical" evidence="7">
    <location>
        <begin position="241"/>
        <end position="259"/>
    </location>
</feature>
<dbReference type="GO" id="GO:0005886">
    <property type="term" value="C:plasma membrane"/>
    <property type="evidence" value="ECO:0007669"/>
    <property type="project" value="UniProtKB-SubCell"/>
</dbReference>
<dbReference type="RefSeq" id="WP_201428894.1">
    <property type="nucleotide sequence ID" value="NZ_JAEQMG010000188.1"/>
</dbReference>
<dbReference type="EC" id="2.5.1.145" evidence="7"/>
<organism evidence="8 9">
    <name type="scientific">Ruminococcus difficilis</name>
    <dbReference type="NCBI Taxonomy" id="2763069"/>
    <lineage>
        <taxon>Bacteria</taxon>
        <taxon>Bacillati</taxon>
        <taxon>Bacillota</taxon>
        <taxon>Clostridia</taxon>
        <taxon>Eubacteriales</taxon>
        <taxon>Oscillospiraceae</taxon>
        <taxon>Ruminococcus</taxon>
    </lineage>
</organism>
<evidence type="ECO:0000256" key="5">
    <source>
        <dbReference type="ARBA" id="ARBA00022989"/>
    </source>
</evidence>
<evidence type="ECO:0000256" key="4">
    <source>
        <dbReference type="ARBA" id="ARBA00022692"/>
    </source>
</evidence>
<dbReference type="GO" id="GO:0042158">
    <property type="term" value="P:lipoprotein biosynthetic process"/>
    <property type="evidence" value="ECO:0007669"/>
    <property type="project" value="UniProtKB-UniRule"/>
</dbReference>
<comment type="similarity">
    <text evidence="1 7">Belongs to the Lgt family.</text>
</comment>
<proteinExistence type="inferred from homology"/>
<feature type="transmembrane region" description="Helical" evidence="7">
    <location>
        <begin position="89"/>
        <end position="114"/>
    </location>
</feature>
<dbReference type="Proteomes" id="UP000633365">
    <property type="component" value="Unassembled WGS sequence"/>
</dbReference>
<name>A0A934WUL4_9FIRM</name>
<evidence type="ECO:0000256" key="7">
    <source>
        <dbReference type="HAMAP-Rule" id="MF_01147"/>
    </source>
</evidence>
<evidence type="ECO:0000256" key="6">
    <source>
        <dbReference type="ARBA" id="ARBA00023136"/>
    </source>
</evidence>
<dbReference type="PANTHER" id="PTHR30589:SF0">
    <property type="entry name" value="PHOSPHATIDYLGLYCEROL--PROLIPOPROTEIN DIACYLGLYCERYL TRANSFERASE"/>
    <property type="match status" value="1"/>
</dbReference>
<feature type="transmembrane region" description="Helical" evidence="7">
    <location>
        <begin position="204"/>
        <end position="221"/>
    </location>
</feature>
<sequence length="266" mass="30010">MFPSFHIFGWEVGTYGIMVVLGAVACTFVGNNLIKRFGRDIYDFLLILLSIGAGIFIGAHIVYGITHLDLIIKAFQNIGELWFDKFRDVMIYAIGGMVFYGGFLGGIAAIGVYCKFDKKIKARNLLDIYAVLTPLFHVFGRIGCFLGGCCYGIESPFGFTVHGNTINPDINDVNRLPVQLFESALNLLIFLFILYLFKKSIMTDKLIFVYMLVYPVARFTLEFFRGDEIRGFLFGLSTSQWISILLFVTAIIGLTICRFRKKPVTE</sequence>
<feature type="transmembrane region" description="Helical" evidence="7">
    <location>
        <begin position="12"/>
        <end position="34"/>
    </location>
</feature>
<evidence type="ECO:0000256" key="3">
    <source>
        <dbReference type="ARBA" id="ARBA00022679"/>
    </source>
</evidence>
<keyword evidence="5 7" id="KW-1133">Transmembrane helix</keyword>
<dbReference type="PANTHER" id="PTHR30589">
    <property type="entry name" value="PROLIPOPROTEIN DIACYLGLYCERYL TRANSFERASE"/>
    <property type="match status" value="1"/>
</dbReference>
<dbReference type="HAMAP" id="MF_01147">
    <property type="entry name" value="Lgt"/>
    <property type="match status" value="1"/>
</dbReference>
<feature type="transmembrane region" description="Helical" evidence="7">
    <location>
        <begin position="41"/>
        <end position="63"/>
    </location>
</feature>
<dbReference type="Pfam" id="PF01790">
    <property type="entry name" value="LGT"/>
    <property type="match status" value="1"/>
</dbReference>
<evidence type="ECO:0000256" key="2">
    <source>
        <dbReference type="ARBA" id="ARBA00022475"/>
    </source>
</evidence>
<evidence type="ECO:0000256" key="1">
    <source>
        <dbReference type="ARBA" id="ARBA00007150"/>
    </source>
</evidence>
<feature type="transmembrane region" description="Helical" evidence="7">
    <location>
        <begin position="178"/>
        <end position="197"/>
    </location>
</feature>
<comment type="catalytic activity">
    <reaction evidence="7">
        <text>L-cysteinyl-[prolipoprotein] + a 1,2-diacyl-sn-glycero-3-phospho-(1'-sn-glycerol) = an S-1,2-diacyl-sn-glyceryl-L-cysteinyl-[prolipoprotein] + sn-glycerol 1-phosphate + H(+)</text>
        <dbReference type="Rhea" id="RHEA:56712"/>
        <dbReference type="Rhea" id="RHEA-COMP:14679"/>
        <dbReference type="Rhea" id="RHEA-COMP:14680"/>
        <dbReference type="ChEBI" id="CHEBI:15378"/>
        <dbReference type="ChEBI" id="CHEBI:29950"/>
        <dbReference type="ChEBI" id="CHEBI:57685"/>
        <dbReference type="ChEBI" id="CHEBI:64716"/>
        <dbReference type="ChEBI" id="CHEBI:140658"/>
        <dbReference type="EC" id="2.5.1.145"/>
    </reaction>
</comment>
<feature type="binding site" evidence="7">
    <location>
        <position position="141"/>
    </location>
    <ligand>
        <name>a 1,2-diacyl-sn-glycero-3-phospho-(1'-sn-glycerol)</name>
        <dbReference type="ChEBI" id="CHEBI:64716"/>
    </ligand>
</feature>
<comment type="pathway">
    <text evidence="7">Protein modification; lipoprotein biosynthesis (diacylglyceryl transfer).</text>
</comment>
<dbReference type="GO" id="GO:0008961">
    <property type="term" value="F:phosphatidylglycerol-prolipoprotein diacylglyceryl transferase activity"/>
    <property type="evidence" value="ECO:0007669"/>
    <property type="project" value="UniProtKB-UniRule"/>
</dbReference>
<comment type="function">
    <text evidence="7">Catalyzes the transfer of the diacylglyceryl group from phosphatidylglycerol to the sulfhydryl group of the N-terminal cysteine of a prolipoprotein, the first step in the formation of mature lipoproteins.</text>
</comment>
<dbReference type="AlphaFoldDB" id="A0A934WUL4"/>
<accession>A0A934WUL4</accession>
<reference evidence="8" key="1">
    <citation type="submission" date="2021-01" db="EMBL/GenBank/DDBJ databases">
        <title>Genome public.</title>
        <authorList>
            <person name="Liu C."/>
            <person name="Sun Q."/>
        </authorList>
    </citation>
    <scope>NUCLEOTIDE SEQUENCE</scope>
    <source>
        <strain evidence="8">M6</strain>
    </source>
</reference>
<comment type="caution">
    <text evidence="8">The sequence shown here is derived from an EMBL/GenBank/DDBJ whole genome shotgun (WGS) entry which is preliminary data.</text>
</comment>
<gene>
    <name evidence="7" type="primary">lgt</name>
    <name evidence="8" type="ORF">JKK62_16500</name>
</gene>
<keyword evidence="2 7" id="KW-1003">Cell membrane</keyword>
<keyword evidence="3 7" id="KW-0808">Transferase</keyword>
<keyword evidence="6 7" id="KW-0472">Membrane</keyword>
<protein>
    <recommendedName>
        <fullName evidence="7">Phosphatidylglycerol--prolipoprotein diacylglyceryl transferase</fullName>
        <ecNumber evidence="7">2.5.1.145</ecNumber>
    </recommendedName>
</protein>
<evidence type="ECO:0000313" key="8">
    <source>
        <dbReference type="EMBL" id="MBK6090223.1"/>
    </source>
</evidence>